<comment type="caution">
    <text evidence="2">The sequence shown here is derived from an EMBL/GenBank/DDBJ whole genome shotgun (WGS) entry which is preliminary data.</text>
</comment>
<accession>A0AAP3JYK9</accession>
<dbReference type="AlphaFoldDB" id="A0AAP3JYK9"/>
<evidence type="ECO:0000313" key="2">
    <source>
        <dbReference type="EMBL" id="MDB0852836.1"/>
    </source>
</evidence>
<reference evidence="2" key="1">
    <citation type="submission" date="2023-01" db="EMBL/GenBank/DDBJ databases">
        <title>Human gut microbiome strain richness.</title>
        <authorList>
            <person name="Chen-Liaw A."/>
        </authorList>
    </citation>
    <scope>NUCLEOTIDE SEQUENCE</scope>
    <source>
        <strain evidence="2">H9_m1001271B151109d0_201107</strain>
    </source>
</reference>
<proteinExistence type="predicted"/>
<evidence type="ECO:0000313" key="3">
    <source>
        <dbReference type="Proteomes" id="UP001210999"/>
    </source>
</evidence>
<keyword evidence="1" id="KW-0175">Coiled coil</keyword>
<sequence>MMSINERLKTIIEEQYNGNKRAFSMAIGVTPTVIENVVGSRQGKPSFDVLEKICANANISPDWLLMNRGKMLYTSPQDSSVTTKSQVASANLSPDMLTELLNRITEQAAEIGRLKEQIRQMNLEKGKPASDAYTSGNANVG</sequence>
<dbReference type="Gene3D" id="1.10.260.40">
    <property type="entry name" value="lambda repressor-like DNA-binding domains"/>
    <property type="match status" value="1"/>
</dbReference>
<evidence type="ECO:0000256" key="1">
    <source>
        <dbReference type="SAM" id="Coils"/>
    </source>
</evidence>
<dbReference type="Proteomes" id="UP001210999">
    <property type="component" value="Unassembled WGS sequence"/>
</dbReference>
<name>A0AAP3JYK9_PHOVU</name>
<feature type="coiled-coil region" evidence="1">
    <location>
        <begin position="97"/>
        <end position="124"/>
    </location>
</feature>
<dbReference type="InterPro" id="IPR001387">
    <property type="entry name" value="Cro/C1-type_HTH"/>
</dbReference>
<dbReference type="SUPFAM" id="SSF47413">
    <property type="entry name" value="lambda repressor-like DNA-binding domains"/>
    <property type="match status" value="1"/>
</dbReference>
<dbReference type="RefSeq" id="WP_008675516.1">
    <property type="nucleotide sequence ID" value="NZ_CAXTQT010000059.1"/>
</dbReference>
<dbReference type="InterPro" id="IPR010982">
    <property type="entry name" value="Lambda_DNA-bd_dom_sf"/>
</dbReference>
<organism evidence="2 3">
    <name type="scientific">Phocaeicola vulgatus</name>
    <name type="common">Bacteroides vulgatus</name>
    <dbReference type="NCBI Taxonomy" id="821"/>
    <lineage>
        <taxon>Bacteria</taxon>
        <taxon>Pseudomonadati</taxon>
        <taxon>Bacteroidota</taxon>
        <taxon>Bacteroidia</taxon>
        <taxon>Bacteroidales</taxon>
        <taxon>Bacteroidaceae</taxon>
        <taxon>Phocaeicola</taxon>
    </lineage>
</organism>
<dbReference type="CDD" id="cd00093">
    <property type="entry name" value="HTH_XRE"/>
    <property type="match status" value="1"/>
</dbReference>
<protein>
    <submittedName>
        <fullName evidence="2">Helix-turn-helix transcriptional regulator</fullName>
    </submittedName>
</protein>
<dbReference type="EMBL" id="JAQKEI010000020">
    <property type="protein sequence ID" value="MDB0852836.1"/>
    <property type="molecule type" value="Genomic_DNA"/>
</dbReference>
<dbReference type="GO" id="GO:0003677">
    <property type="term" value="F:DNA binding"/>
    <property type="evidence" value="ECO:0007669"/>
    <property type="project" value="InterPro"/>
</dbReference>
<gene>
    <name evidence="2" type="ORF">PL594_15140</name>
</gene>